<evidence type="ECO:0000256" key="1">
    <source>
        <dbReference type="SAM" id="Phobius"/>
    </source>
</evidence>
<comment type="caution">
    <text evidence="2">The sequence shown here is derived from an EMBL/GenBank/DDBJ whole genome shotgun (WGS) entry which is preliminary data.</text>
</comment>
<feature type="transmembrane region" description="Helical" evidence="1">
    <location>
        <begin position="28"/>
        <end position="49"/>
    </location>
</feature>
<dbReference type="GO" id="GO:0015661">
    <property type="term" value="F:L-lysine efflux transmembrane transporter activity"/>
    <property type="evidence" value="ECO:0007669"/>
    <property type="project" value="InterPro"/>
</dbReference>
<protein>
    <submittedName>
        <fullName evidence="2">Lysine exporter LysO family protein</fullName>
    </submittedName>
</protein>
<feature type="transmembrane region" description="Helical" evidence="1">
    <location>
        <begin position="136"/>
        <end position="157"/>
    </location>
</feature>
<feature type="transmembrane region" description="Helical" evidence="1">
    <location>
        <begin position="103"/>
        <end position="124"/>
    </location>
</feature>
<dbReference type="AlphaFoldDB" id="A0A921DQ55"/>
<dbReference type="PANTHER" id="PTHR35804">
    <property type="entry name" value="LYSINE EXPORTER LYSO"/>
    <property type="match status" value="1"/>
</dbReference>
<dbReference type="RefSeq" id="WP_304120132.1">
    <property type="nucleotide sequence ID" value="NZ_DYZA01000004.1"/>
</dbReference>
<dbReference type="GO" id="GO:0005886">
    <property type="term" value="C:plasma membrane"/>
    <property type="evidence" value="ECO:0007669"/>
    <property type="project" value="TreeGrafter"/>
</dbReference>
<gene>
    <name evidence="2" type="ORF">K8W16_00225</name>
</gene>
<keyword evidence="1" id="KW-1133">Transmembrane helix</keyword>
<evidence type="ECO:0000313" key="2">
    <source>
        <dbReference type="EMBL" id="HJD96064.1"/>
    </source>
</evidence>
<sequence>MILEMGLIAGGVPAGWLFRRRETVVRRVNTALGWTVRIMLFLLGLSLGLDDTLIGQLKSLGLYAAFISVFSVAGCFAAAWLLGRYVFPEYAAGKGAAEAGGRAANASSFVALGFFVAGLLLGRMHVFPEGPVVGEAAVWVLYLLLVLAGMTVGFDLRALGIVREMKCRILFIPLGVVAGTLCGSALAWLALSSFSRLSLPESLAVGAGFGYYSLATVIMTRLGDAALGSVALLSNMIHEALALLLPPFLVRFSGRLGPVLAGGAAAMDTCLPVIAQVSGERCAVLAVFSGMCLTLLVPVVVPLLMALR</sequence>
<feature type="transmembrane region" description="Helical" evidence="1">
    <location>
        <begin position="282"/>
        <end position="307"/>
    </location>
</feature>
<dbReference type="Proteomes" id="UP000698963">
    <property type="component" value="Unassembled WGS sequence"/>
</dbReference>
<dbReference type="Pfam" id="PF03956">
    <property type="entry name" value="Lys_export"/>
    <property type="match status" value="1"/>
</dbReference>
<dbReference type="PANTHER" id="PTHR35804:SF1">
    <property type="entry name" value="LYSINE EXPORTER LYSO"/>
    <property type="match status" value="1"/>
</dbReference>
<accession>A0A921DQ55</accession>
<reference evidence="2" key="1">
    <citation type="journal article" date="2021" name="PeerJ">
        <title>Extensive microbial diversity within the chicken gut microbiome revealed by metagenomics and culture.</title>
        <authorList>
            <person name="Gilroy R."/>
            <person name="Ravi A."/>
            <person name="Getino M."/>
            <person name="Pursley I."/>
            <person name="Horton D.L."/>
            <person name="Alikhan N.F."/>
            <person name="Baker D."/>
            <person name="Gharbi K."/>
            <person name="Hall N."/>
            <person name="Watson M."/>
            <person name="Adriaenssens E.M."/>
            <person name="Foster-Nyarko E."/>
            <person name="Jarju S."/>
            <person name="Secka A."/>
            <person name="Antonio M."/>
            <person name="Oren A."/>
            <person name="Chaudhuri R.R."/>
            <person name="La Ragione R."/>
            <person name="Hildebrand F."/>
            <person name="Pallen M.J."/>
        </authorList>
    </citation>
    <scope>NUCLEOTIDE SEQUENCE</scope>
    <source>
        <strain evidence="2">ChiGjej2B2-19336</strain>
    </source>
</reference>
<dbReference type="InterPro" id="IPR005642">
    <property type="entry name" value="LysO"/>
</dbReference>
<organism evidence="2 3">
    <name type="scientific">Mailhella massiliensis</name>
    <dbReference type="NCBI Taxonomy" id="1903261"/>
    <lineage>
        <taxon>Bacteria</taxon>
        <taxon>Pseudomonadati</taxon>
        <taxon>Thermodesulfobacteriota</taxon>
        <taxon>Desulfovibrionia</taxon>
        <taxon>Desulfovibrionales</taxon>
        <taxon>Desulfovibrionaceae</taxon>
        <taxon>Mailhella</taxon>
    </lineage>
</organism>
<feature type="transmembrane region" description="Helical" evidence="1">
    <location>
        <begin position="169"/>
        <end position="191"/>
    </location>
</feature>
<name>A0A921DQ55_9BACT</name>
<reference evidence="2" key="2">
    <citation type="submission" date="2021-09" db="EMBL/GenBank/DDBJ databases">
        <authorList>
            <person name="Gilroy R."/>
        </authorList>
    </citation>
    <scope>NUCLEOTIDE SEQUENCE</scope>
    <source>
        <strain evidence="2">ChiGjej2B2-19336</strain>
    </source>
</reference>
<feature type="transmembrane region" description="Helical" evidence="1">
    <location>
        <begin position="203"/>
        <end position="223"/>
    </location>
</feature>
<keyword evidence="1" id="KW-0812">Transmembrane</keyword>
<feature type="transmembrane region" description="Helical" evidence="1">
    <location>
        <begin position="61"/>
        <end position="82"/>
    </location>
</feature>
<proteinExistence type="predicted"/>
<keyword evidence="1" id="KW-0472">Membrane</keyword>
<evidence type="ECO:0000313" key="3">
    <source>
        <dbReference type="Proteomes" id="UP000698963"/>
    </source>
</evidence>
<dbReference type="EMBL" id="DYZA01000004">
    <property type="protein sequence ID" value="HJD96064.1"/>
    <property type="molecule type" value="Genomic_DNA"/>
</dbReference>